<dbReference type="InterPro" id="IPR036188">
    <property type="entry name" value="FAD/NAD-bd_sf"/>
</dbReference>
<dbReference type="Proteomes" id="UP000234914">
    <property type="component" value="Unassembled WGS sequence"/>
</dbReference>
<dbReference type="EMBL" id="PKJS01000025">
    <property type="protein sequence ID" value="PKZ67748.1"/>
    <property type="molecule type" value="Genomic_DNA"/>
</dbReference>
<evidence type="ECO:0000313" key="4">
    <source>
        <dbReference type="Proteomes" id="UP000234914"/>
    </source>
</evidence>
<gene>
    <name evidence="3" type="ORF">CYJ96_12115</name>
</gene>
<name>A0A2I1RF63_FAUOS</name>
<feature type="domain" description="FAD dependent oxidoreductase" evidence="2">
    <location>
        <begin position="2"/>
        <end position="50"/>
    </location>
</feature>
<evidence type="ECO:0000259" key="2">
    <source>
        <dbReference type="Pfam" id="PF01266"/>
    </source>
</evidence>
<organism evidence="3 4">
    <name type="scientific">Faucicola osloensis</name>
    <name type="common">Moraxella osloensis</name>
    <dbReference type="NCBI Taxonomy" id="34062"/>
    <lineage>
        <taxon>Bacteria</taxon>
        <taxon>Pseudomonadati</taxon>
        <taxon>Pseudomonadota</taxon>
        <taxon>Gammaproteobacteria</taxon>
        <taxon>Moraxellales</taxon>
        <taxon>Moraxellaceae</taxon>
        <taxon>Faucicola</taxon>
    </lineage>
</organism>
<dbReference type="Pfam" id="PF01266">
    <property type="entry name" value="DAO"/>
    <property type="match status" value="1"/>
</dbReference>
<keyword evidence="1" id="KW-0560">Oxidoreductase</keyword>
<proteinExistence type="predicted"/>
<sequence>MKVMILGAGIIGTTTAYYFNKAGHEVTVIDRESGVADETSYGNAGQLSFGGSVQKTVSFP</sequence>
<dbReference type="Gene3D" id="3.50.50.60">
    <property type="entry name" value="FAD/NAD(P)-binding domain"/>
    <property type="match status" value="1"/>
</dbReference>
<dbReference type="SUPFAM" id="SSF51905">
    <property type="entry name" value="FAD/NAD(P)-binding domain"/>
    <property type="match status" value="1"/>
</dbReference>
<dbReference type="GO" id="GO:0016491">
    <property type="term" value="F:oxidoreductase activity"/>
    <property type="evidence" value="ECO:0007669"/>
    <property type="project" value="UniProtKB-KW"/>
</dbReference>
<dbReference type="AlphaFoldDB" id="A0A2I1RF63"/>
<evidence type="ECO:0000256" key="1">
    <source>
        <dbReference type="ARBA" id="ARBA00023002"/>
    </source>
</evidence>
<protein>
    <recommendedName>
        <fullName evidence="2">FAD dependent oxidoreductase domain-containing protein</fullName>
    </recommendedName>
</protein>
<comment type="caution">
    <text evidence="3">The sequence shown here is derived from an EMBL/GenBank/DDBJ whole genome shotgun (WGS) entry which is preliminary data.</text>
</comment>
<reference evidence="3 4" key="1">
    <citation type="submission" date="2017-12" db="EMBL/GenBank/DDBJ databases">
        <title>Phylogenetic diversity of female urinary microbiome.</title>
        <authorList>
            <person name="Thomas-White K."/>
            <person name="Wolfe A.J."/>
        </authorList>
    </citation>
    <scope>NUCLEOTIDE SEQUENCE [LARGE SCALE GENOMIC DNA]</scope>
    <source>
        <strain evidence="3 4">UMB0416</strain>
    </source>
</reference>
<dbReference type="InterPro" id="IPR006076">
    <property type="entry name" value="FAD-dep_OxRdtase"/>
</dbReference>
<accession>A0A2I1RF63</accession>
<evidence type="ECO:0000313" key="3">
    <source>
        <dbReference type="EMBL" id="PKZ67748.1"/>
    </source>
</evidence>